<reference evidence="4 5" key="1">
    <citation type="journal article" date="2009" name="Int. J. Syst. Evol. Microbiol.">
        <title>Nocardioides caeni sp. nov., isolated from wastewater.</title>
        <authorList>
            <person name="Yoon J.H."/>
            <person name="Kang S.J."/>
            <person name="Park S."/>
            <person name="Kim W."/>
            <person name="Oh T.K."/>
        </authorList>
    </citation>
    <scope>NUCLEOTIDE SEQUENCE [LARGE SCALE GENOMIC DNA]</scope>
    <source>
        <strain evidence="4 5">DSM 23134</strain>
    </source>
</reference>
<keyword evidence="5" id="KW-1185">Reference proteome</keyword>
<evidence type="ECO:0000313" key="4">
    <source>
        <dbReference type="EMBL" id="THV08783.1"/>
    </source>
</evidence>
<dbReference type="PANTHER" id="PTHR24321:SF8">
    <property type="entry name" value="ESTRADIOL 17-BETA-DEHYDROGENASE 8-RELATED"/>
    <property type="match status" value="1"/>
</dbReference>
<dbReference type="AlphaFoldDB" id="A0A4S8MZC6"/>
<dbReference type="Gene3D" id="3.40.50.720">
    <property type="entry name" value="NAD(P)-binding Rossmann-like Domain"/>
    <property type="match status" value="1"/>
</dbReference>
<dbReference type="CDD" id="cd05233">
    <property type="entry name" value="SDR_c"/>
    <property type="match status" value="1"/>
</dbReference>
<keyword evidence="2" id="KW-0560">Oxidoreductase</keyword>
<feature type="region of interest" description="Disordered" evidence="3">
    <location>
        <begin position="1"/>
        <end position="33"/>
    </location>
</feature>
<gene>
    <name evidence="4" type="ORF">E9934_19160</name>
</gene>
<dbReference type="PRINTS" id="PR00081">
    <property type="entry name" value="GDHRDH"/>
</dbReference>
<dbReference type="Pfam" id="PF13561">
    <property type="entry name" value="adh_short_C2"/>
    <property type="match status" value="1"/>
</dbReference>
<dbReference type="PANTHER" id="PTHR24321">
    <property type="entry name" value="DEHYDROGENASES, SHORT CHAIN"/>
    <property type="match status" value="1"/>
</dbReference>
<organism evidence="4 5">
    <name type="scientific">Nocardioides caeni</name>
    <dbReference type="NCBI Taxonomy" id="574700"/>
    <lineage>
        <taxon>Bacteria</taxon>
        <taxon>Bacillati</taxon>
        <taxon>Actinomycetota</taxon>
        <taxon>Actinomycetes</taxon>
        <taxon>Propionibacteriales</taxon>
        <taxon>Nocardioidaceae</taxon>
        <taxon>Nocardioides</taxon>
    </lineage>
</organism>
<dbReference type="EMBL" id="STGW01000027">
    <property type="protein sequence ID" value="THV08783.1"/>
    <property type="molecule type" value="Genomic_DNA"/>
</dbReference>
<dbReference type="InterPro" id="IPR036291">
    <property type="entry name" value="NAD(P)-bd_dom_sf"/>
</dbReference>
<comment type="similarity">
    <text evidence="1">Belongs to the short-chain dehydrogenases/reductases (SDR) family.</text>
</comment>
<evidence type="ECO:0000256" key="1">
    <source>
        <dbReference type="ARBA" id="ARBA00006484"/>
    </source>
</evidence>
<sequence>MDAVPRTGSNLGRRRPAAPDSQEPPVTADRQQRFTDRRIVVTGAAGGLGEVVAEQFRAEGARVVATDVREADGVVAWDLTDDAARAGFVADVLAELGGLDVLCNVAGIQVFTPLGEVTADLMRRHYEINALAPIMLAQAFADALVESKGNVVSVASISAVMAQPYNAPYNSSKAALLLGMRSIALDLGLKGVRVNCVSPGGIATPMVEAAALGLPADTDWNLIAKSTSVMPGFMPPSEVADSVLFLASAAASSITGANLVVDRGVVL</sequence>
<protein>
    <submittedName>
        <fullName evidence="4">SDR family oxidoreductase</fullName>
    </submittedName>
</protein>
<accession>A0A4S8MZC6</accession>
<name>A0A4S8MZC6_9ACTN</name>
<evidence type="ECO:0000313" key="5">
    <source>
        <dbReference type="Proteomes" id="UP000307087"/>
    </source>
</evidence>
<dbReference type="FunFam" id="3.40.50.720:FF:000084">
    <property type="entry name" value="Short-chain dehydrogenase reductase"/>
    <property type="match status" value="1"/>
</dbReference>
<dbReference type="SUPFAM" id="SSF51735">
    <property type="entry name" value="NAD(P)-binding Rossmann-fold domains"/>
    <property type="match status" value="1"/>
</dbReference>
<evidence type="ECO:0000256" key="3">
    <source>
        <dbReference type="SAM" id="MobiDB-lite"/>
    </source>
</evidence>
<dbReference type="Proteomes" id="UP000307087">
    <property type="component" value="Unassembled WGS sequence"/>
</dbReference>
<dbReference type="PRINTS" id="PR00080">
    <property type="entry name" value="SDRFAMILY"/>
</dbReference>
<evidence type="ECO:0000256" key="2">
    <source>
        <dbReference type="ARBA" id="ARBA00023002"/>
    </source>
</evidence>
<comment type="caution">
    <text evidence="4">The sequence shown here is derived from an EMBL/GenBank/DDBJ whole genome shotgun (WGS) entry which is preliminary data.</text>
</comment>
<proteinExistence type="inferred from homology"/>
<dbReference type="InterPro" id="IPR002347">
    <property type="entry name" value="SDR_fam"/>
</dbReference>
<dbReference type="GO" id="GO:0016491">
    <property type="term" value="F:oxidoreductase activity"/>
    <property type="evidence" value="ECO:0007669"/>
    <property type="project" value="UniProtKB-KW"/>
</dbReference>